<organism evidence="1 2">
    <name type="scientific">Rangifer tarandus platyrhynchus</name>
    <name type="common">Svalbard reindeer</name>
    <dbReference type="NCBI Taxonomy" id="3082113"/>
    <lineage>
        <taxon>Eukaryota</taxon>
        <taxon>Metazoa</taxon>
        <taxon>Chordata</taxon>
        <taxon>Craniata</taxon>
        <taxon>Vertebrata</taxon>
        <taxon>Euteleostomi</taxon>
        <taxon>Mammalia</taxon>
        <taxon>Eutheria</taxon>
        <taxon>Laurasiatheria</taxon>
        <taxon>Artiodactyla</taxon>
        <taxon>Ruminantia</taxon>
        <taxon>Pecora</taxon>
        <taxon>Cervidae</taxon>
        <taxon>Odocoileinae</taxon>
        <taxon>Rangifer</taxon>
    </lineage>
</organism>
<comment type="caution">
    <text evidence="1">The sequence shown here is derived from an EMBL/GenBank/DDBJ whole genome shotgun (WGS) entry which is preliminary data.</text>
</comment>
<protein>
    <submittedName>
        <fullName evidence="1">Uncharacterized protein</fullName>
    </submittedName>
</protein>
<sequence>EFWDASEHAPWENLEEATFHDLTEEFWDASEHAPQADLEEATCHDLTEEFWDASEHDCFLEAVSSTDAEENTGSALSP</sequence>
<reference evidence="1" key="1">
    <citation type="submission" date="2025-03" db="EMBL/GenBank/DDBJ databases">
        <authorList>
            <consortium name="ELIXIR-Norway"/>
            <consortium name="Elixir Norway"/>
        </authorList>
    </citation>
    <scope>NUCLEOTIDE SEQUENCE</scope>
</reference>
<feature type="non-terminal residue" evidence="1">
    <location>
        <position position="1"/>
    </location>
</feature>
<gene>
    <name evidence="1" type="ORF">MRATA1EN22A_LOCUS30206</name>
</gene>
<evidence type="ECO:0000313" key="1">
    <source>
        <dbReference type="EMBL" id="CAM9231704.1"/>
    </source>
</evidence>
<dbReference type="EMBL" id="CATOBB020001074">
    <property type="protein sequence ID" value="CAM9231704.1"/>
    <property type="molecule type" value="Genomic_DNA"/>
</dbReference>
<evidence type="ECO:0000313" key="2">
    <source>
        <dbReference type="Proteomes" id="UP001162501"/>
    </source>
</evidence>
<dbReference type="Proteomes" id="UP001162501">
    <property type="component" value="Unassembled WGS sequence"/>
</dbReference>
<proteinExistence type="predicted"/>
<accession>A0ACB1KI43</accession>
<name>A0ACB1KI43_RANTA</name>